<evidence type="ECO:0000259" key="3">
    <source>
        <dbReference type="PROSITE" id="PS51371"/>
    </source>
</evidence>
<keyword evidence="1 2" id="KW-0129">CBS domain</keyword>
<comment type="caution">
    <text evidence="4">The sequence shown here is derived from an EMBL/GenBank/DDBJ whole genome shotgun (WGS) entry which is preliminary data.</text>
</comment>
<dbReference type="Pfam" id="PF00571">
    <property type="entry name" value="CBS"/>
    <property type="match status" value="2"/>
</dbReference>
<dbReference type="PANTHER" id="PTHR43080">
    <property type="entry name" value="CBS DOMAIN-CONTAINING PROTEIN CBSX3, MITOCHONDRIAL"/>
    <property type="match status" value="1"/>
</dbReference>
<gene>
    <name evidence="4" type="ORF">GPA22_16790</name>
</gene>
<protein>
    <submittedName>
        <fullName evidence="4">CBS domain-containing protein</fullName>
    </submittedName>
</protein>
<name>A0ABX1Q0Z9_9RHOO</name>
<dbReference type="InterPro" id="IPR000644">
    <property type="entry name" value="CBS_dom"/>
</dbReference>
<sequence>MLVESVLAKKGHDVLTISPDATVYEAVVLMAKNNVGCVLVMSKDQIAGIFTERDYARKIILRGKGSKETLVSEVMTTQVYVVDKGKALDECMALMTANRVRHLPVVEGNKLVGIISIGDTVKSIIDEKEREIEHMIDFIHGGAIHPENDGRQK</sequence>
<dbReference type="Proteomes" id="UP000623795">
    <property type="component" value="Unassembled WGS sequence"/>
</dbReference>
<dbReference type="Gene3D" id="3.10.580.10">
    <property type="entry name" value="CBS-domain"/>
    <property type="match status" value="1"/>
</dbReference>
<dbReference type="RefSeq" id="WP_169257213.1">
    <property type="nucleotide sequence ID" value="NZ_WTVN01000029.1"/>
</dbReference>
<feature type="domain" description="CBS" evidence="3">
    <location>
        <begin position="75"/>
        <end position="130"/>
    </location>
</feature>
<reference evidence="4 5" key="1">
    <citation type="submission" date="2019-12" db="EMBL/GenBank/DDBJ databases">
        <title>Comparative genomics gives insights into the taxonomy of the Azoarcus-Aromatoleum group and reveals separate origins of nif in the plant-associated Azoarcus and non-plant-associated Aromatoleum sub-groups.</title>
        <authorList>
            <person name="Lafos M."/>
            <person name="Maluk M."/>
            <person name="Batista M."/>
            <person name="Junghare M."/>
            <person name="Carmona M."/>
            <person name="Faoro H."/>
            <person name="Cruz L.M."/>
            <person name="Battistoni F."/>
            <person name="De Souza E."/>
            <person name="Pedrosa F."/>
            <person name="Chen W.-M."/>
            <person name="Poole P.S."/>
            <person name="Dixon R.A."/>
            <person name="James E.K."/>
        </authorList>
    </citation>
    <scope>NUCLEOTIDE SEQUENCE [LARGE SCALE GENOMIC DNA]</scope>
    <source>
        <strain evidence="4 5">Td21</strain>
    </source>
</reference>
<evidence type="ECO:0000313" key="5">
    <source>
        <dbReference type="Proteomes" id="UP000623795"/>
    </source>
</evidence>
<dbReference type="PROSITE" id="PS51371">
    <property type="entry name" value="CBS"/>
    <property type="match status" value="2"/>
</dbReference>
<dbReference type="InterPro" id="IPR044725">
    <property type="entry name" value="CBSX3_CBS_dom"/>
</dbReference>
<proteinExistence type="predicted"/>
<accession>A0ABX1Q0Z9</accession>
<dbReference type="SMART" id="SM00116">
    <property type="entry name" value="CBS"/>
    <property type="match status" value="2"/>
</dbReference>
<organism evidence="4 5">
    <name type="scientific">Aromatoleum toluvorans</name>
    <dbReference type="NCBI Taxonomy" id="92002"/>
    <lineage>
        <taxon>Bacteria</taxon>
        <taxon>Pseudomonadati</taxon>
        <taxon>Pseudomonadota</taxon>
        <taxon>Betaproteobacteria</taxon>
        <taxon>Rhodocyclales</taxon>
        <taxon>Rhodocyclaceae</taxon>
        <taxon>Aromatoleum</taxon>
    </lineage>
</organism>
<dbReference type="PANTHER" id="PTHR43080:SF2">
    <property type="entry name" value="CBS DOMAIN-CONTAINING PROTEIN"/>
    <property type="match status" value="1"/>
</dbReference>
<dbReference type="EMBL" id="WTVN01000029">
    <property type="protein sequence ID" value="NMG45374.1"/>
    <property type="molecule type" value="Genomic_DNA"/>
</dbReference>
<dbReference type="InterPro" id="IPR046342">
    <property type="entry name" value="CBS_dom_sf"/>
</dbReference>
<dbReference type="CDD" id="cd04623">
    <property type="entry name" value="CBS_pair_bac_euk"/>
    <property type="match status" value="1"/>
</dbReference>
<feature type="domain" description="CBS" evidence="3">
    <location>
        <begin position="8"/>
        <end position="68"/>
    </location>
</feature>
<evidence type="ECO:0000313" key="4">
    <source>
        <dbReference type="EMBL" id="NMG45374.1"/>
    </source>
</evidence>
<keyword evidence="5" id="KW-1185">Reference proteome</keyword>
<evidence type="ECO:0000256" key="2">
    <source>
        <dbReference type="PROSITE-ProRule" id="PRU00703"/>
    </source>
</evidence>
<dbReference type="InterPro" id="IPR051257">
    <property type="entry name" value="Diverse_CBS-Domain"/>
</dbReference>
<evidence type="ECO:0000256" key="1">
    <source>
        <dbReference type="ARBA" id="ARBA00023122"/>
    </source>
</evidence>
<dbReference type="SUPFAM" id="SSF54631">
    <property type="entry name" value="CBS-domain pair"/>
    <property type="match status" value="1"/>
</dbReference>